<gene>
    <name evidence="1" type="ORF">Tci_529326</name>
</gene>
<proteinExistence type="predicted"/>
<dbReference type="EMBL" id="BKCJ010295539">
    <property type="protein sequence ID" value="GEZ57353.1"/>
    <property type="molecule type" value="Genomic_DNA"/>
</dbReference>
<comment type="caution">
    <text evidence="1">The sequence shown here is derived from an EMBL/GenBank/DDBJ whole genome shotgun (WGS) entry which is preliminary data.</text>
</comment>
<evidence type="ECO:0000313" key="1">
    <source>
        <dbReference type="EMBL" id="GEZ57353.1"/>
    </source>
</evidence>
<name>A0A699IP27_TANCI</name>
<sequence length="301" mass="33486">DLAAIDTPISYEDQALLLLTYLPSSYDNFVETLLYGQDTLKLEDMVPTLNSTELQKITEAKGDGGEGLYVSGKSSQRDMEQGIITGNNLKVLSGMKIRYPVLKLMGNAMYRGQTEDTTMYTYLVNMSPSTTIEFKTPIDMLGVLVGLLVLSNGCLNWLRSSAYSWDTVKIGLKDDMDARTDVYVHRNSCKKCSDDNDGYYLQTLLEGHSILSLEGSLSGDCNVVKNDVQVFVDFDYTIGRSITVMGRSITRNSGVHDTYEGCKGGYLANGTRNRVKIRAKDSSEYCYRCLVKGYPWSKVPT</sequence>
<accession>A0A699IP27</accession>
<protein>
    <submittedName>
        <fullName evidence="1">Retrovirus-related Pol polyprotein from transposon TNT 1-94</fullName>
    </submittedName>
</protein>
<reference evidence="1" key="1">
    <citation type="journal article" date="2019" name="Sci. Rep.">
        <title>Draft genome of Tanacetum cinerariifolium, the natural source of mosquito coil.</title>
        <authorList>
            <person name="Yamashiro T."/>
            <person name="Shiraishi A."/>
            <person name="Satake H."/>
            <person name="Nakayama K."/>
        </authorList>
    </citation>
    <scope>NUCLEOTIDE SEQUENCE</scope>
</reference>
<feature type="non-terminal residue" evidence="1">
    <location>
        <position position="1"/>
    </location>
</feature>
<organism evidence="1">
    <name type="scientific">Tanacetum cinerariifolium</name>
    <name type="common">Dalmatian daisy</name>
    <name type="synonym">Chrysanthemum cinerariifolium</name>
    <dbReference type="NCBI Taxonomy" id="118510"/>
    <lineage>
        <taxon>Eukaryota</taxon>
        <taxon>Viridiplantae</taxon>
        <taxon>Streptophyta</taxon>
        <taxon>Embryophyta</taxon>
        <taxon>Tracheophyta</taxon>
        <taxon>Spermatophyta</taxon>
        <taxon>Magnoliopsida</taxon>
        <taxon>eudicotyledons</taxon>
        <taxon>Gunneridae</taxon>
        <taxon>Pentapetalae</taxon>
        <taxon>asterids</taxon>
        <taxon>campanulids</taxon>
        <taxon>Asterales</taxon>
        <taxon>Asteraceae</taxon>
        <taxon>Asteroideae</taxon>
        <taxon>Anthemideae</taxon>
        <taxon>Anthemidinae</taxon>
        <taxon>Tanacetum</taxon>
    </lineage>
</organism>
<dbReference type="AlphaFoldDB" id="A0A699IP27"/>